<dbReference type="GO" id="GO:0016763">
    <property type="term" value="F:pentosyltransferase activity"/>
    <property type="evidence" value="ECO:0007669"/>
    <property type="project" value="TreeGrafter"/>
</dbReference>
<feature type="transmembrane region" description="Helical" evidence="8">
    <location>
        <begin position="336"/>
        <end position="357"/>
    </location>
</feature>
<comment type="caution">
    <text evidence="10">The sequence shown here is derived from an EMBL/GenBank/DDBJ whole genome shotgun (WGS) entry which is preliminary data.</text>
</comment>
<feature type="transmembrane region" description="Helical" evidence="8">
    <location>
        <begin position="195"/>
        <end position="213"/>
    </location>
</feature>
<proteinExistence type="predicted"/>
<evidence type="ECO:0000256" key="5">
    <source>
        <dbReference type="ARBA" id="ARBA00022692"/>
    </source>
</evidence>
<accession>A0A1F4W0I2</accession>
<feature type="transmembrane region" description="Helical" evidence="8">
    <location>
        <begin position="7"/>
        <end position="27"/>
    </location>
</feature>
<evidence type="ECO:0000256" key="2">
    <source>
        <dbReference type="ARBA" id="ARBA00022475"/>
    </source>
</evidence>
<keyword evidence="5 8" id="KW-0812">Transmembrane</keyword>
<feature type="transmembrane region" description="Helical" evidence="8">
    <location>
        <begin position="160"/>
        <end position="183"/>
    </location>
</feature>
<sequence length="481" mass="54402">MHRNHDWFNYLAYGFLIALLGILYLRLGRDYLYDWDESIYAALGRALLTSKDFLTSSWNNELWFEKPPLITWLTGLGMGIFGIGAYGARFFMPLAAIFTLLPIYLLGKHLVNSRFGLTAMGLLGNFNLFLSRARTVNTDILLLASIVWTSYFALTAASPWWLGISAGLGVMAKGPAGLLALIIAAPQLWGKSRRFLWRAGLAFLLITAPWHLYQLFVHGSSFYTPYLLEQVIRRTTTPIEFHLESRWFYLNFLLQDLGLGVLIITGLGLGILAWQWFRRRRLSSSSFLAWWVLIPLFLFTLAKTRLTWYILPIYPGLALVLAYTLNFFTSSSRSRLLYSLFSLGIAVNMLSHAFAYVEPTRTNSPLPDNSFVAQSLSILPGDTLALLVPKNERNAEAILPASQKISSSFRYGGSPAVYWYANKPVRYYYNYVSFRADLENGVTQLAITSVEDADKVPPDFFPTIVTPTQIGFVKGEIYADR</sequence>
<keyword evidence="6 8" id="KW-1133">Transmembrane helix</keyword>
<dbReference type="PANTHER" id="PTHR33908:SF3">
    <property type="entry name" value="UNDECAPRENYL PHOSPHATE-ALPHA-4-AMINO-4-DEOXY-L-ARABINOSE ARABINOSYL TRANSFERASE"/>
    <property type="match status" value="1"/>
</dbReference>
<comment type="subcellular location">
    <subcellularLocation>
        <location evidence="1">Cell membrane</location>
        <topology evidence="1">Multi-pass membrane protein</topology>
    </subcellularLocation>
</comment>
<gene>
    <name evidence="10" type="ORF">A2264_04890</name>
</gene>
<keyword evidence="2" id="KW-1003">Cell membrane</keyword>
<dbReference type="GO" id="GO:0005886">
    <property type="term" value="C:plasma membrane"/>
    <property type="evidence" value="ECO:0007669"/>
    <property type="project" value="UniProtKB-SubCell"/>
</dbReference>
<evidence type="ECO:0000256" key="6">
    <source>
        <dbReference type="ARBA" id="ARBA00022989"/>
    </source>
</evidence>
<evidence type="ECO:0000256" key="1">
    <source>
        <dbReference type="ARBA" id="ARBA00004651"/>
    </source>
</evidence>
<feature type="transmembrane region" description="Helical" evidence="8">
    <location>
        <begin position="284"/>
        <end position="302"/>
    </location>
</feature>
<dbReference type="EMBL" id="MEVT01000016">
    <property type="protein sequence ID" value="OGC62533.1"/>
    <property type="molecule type" value="Genomic_DNA"/>
</dbReference>
<dbReference type="InterPro" id="IPR050297">
    <property type="entry name" value="LipidA_mod_glycosyltrf_83"/>
</dbReference>
<keyword evidence="3" id="KW-0328">Glycosyltransferase</keyword>
<evidence type="ECO:0000313" key="10">
    <source>
        <dbReference type="EMBL" id="OGC62533.1"/>
    </source>
</evidence>
<evidence type="ECO:0000256" key="4">
    <source>
        <dbReference type="ARBA" id="ARBA00022679"/>
    </source>
</evidence>
<feature type="transmembrane region" description="Helical" evidence="8">
    <location>
        <begin position="308"/>
        <end position="329"/>
    </location>
</feature>
<feature type="transmembrane region" description="Helical" evidence="8">
    <location>
        <begin position="69"/>
        <end position="86"/>
    </location>
</feature>
<dbReference type="InterPro" id="IPR038731">
    <property type="entry name" value="RgtA/B/C-like"/>
</dbReference>
<organism evidence="10 11">
    <name type="scientific">candidate division WWE3 bacterium RIFOXYA2_FULL_46_9</name>
    <dbReference type="NCBI Taxonomy" id="1802636"/>
    <lineage>
        <taxon>Bacteria</taxon>
        <taxon>Katanobacteria</taxon>
    </lineage>
</organism>
<dbReference type="Pfam" id="PF13231">
    <property type="entry name" value="PMT_2"/>
    <property type="match status" value="1"/>
</dbReference>
<name>A0A1F4W0I2_UNCKA</name>
<feature type="transmembrane region" description="Helical" evidence="8">
    <location>
        <begin position="137"/>
        <end position="154"/>
    </location>
</feature>
<keyword evidence="7 8" id="KW-0472">Membrane</keyword>
<evidence type="ECO:0000256" key="8">
    <source>
        <dbReference type="SAM" id="Phobius"/>
    </source>
</evidence>
<reference evidence="10 11" key="1">
    <citation type="journal article" date="2016" name="Nat. Commun.">
        <title>Thousands of microbial genomes shed light on interconnected biogeochemical processes in an aquifer system.</title>
        <authorList>
            <person name="Anantharaman K."/>
            <person name="Brown C.T."/>
            <person name="Hug L.A."/>
            <person name="Sharon I."/>
            <person name="Castelle C.J."/>
            <person name="Probst A.J."/>
            <person name="Thomas B.C."/>
            <person name="Singh A."/>
            <person name="Wilkins M.J."/>
            <person name="Karaoz U."/>
            <person name="Brodie E.L."/>
            <person name="Williams K.H."/>
            <person name="Hubbard S.S."/>
            <person name="Banfield J.F."/>
        </authorList>
    </citation>
    <scope>NUCLEOTIDE SEQUENCE [LARGE SCALE GENOMIC DNA]</scope>
</reference>
<dbReference type="GO" id="GO:0009103">
    <property type="term" value="P:lipopolysaccharide biosynthetic process"/>
    <property type="evidence" value="ECO:0007669"/>
    <property type="project" value="UniProtKB-ARBA"/>
</dbReference>
<keyword evidence="4" id="KW-0808">Transferase</keyword>
<dbReference type="GO" id="GO:0010041">
    <property type="term" value="P:response to iron(III) ion"/>
    <property type="evidence" value="ECO:0007669"/>
    <property type="project" value="TreeGrafter"/>
</dbReference>
<dbReference type="AlphaFoldDB" id="A0A1F4W0I2"/>
<dbReference type="PANTHER" id="PTHR33908">
    <property type="entry name" value="MANNOSYLTRANSFERASE YKCB-RELATED"/>
    <property type="match status" value="1"/>
</dbReference>
<evidence type="ECO:0000256" key="3">
    <source>
        <dbReference type="ARBA" id="ARBA00022676"/>
    </source>
</evidence>
<feature type="transmembrane region" description="Helical" evidence="8">
    <location>
        <begin position="257"/>
        <end position="277"/>
    </location>
</feature>
<dbReference type="Proteomes" id="UP000176614">
    <property type="component" value="Unassembled WGS sequence"/>
</dbReference>
<feature type="domain" description="Glycosyltransferase RgtA/B/C/D-like" evidence="9">
    <location>
        <begin position="66"/>
        <end position="210"/>
    </location>
</feature>
<protein>
    <recommendedName>
        <fullName evidence="9">Glycosyltransferase RgtA/B/C/D-like domain-containing protein</fullName>
    </recommendedName>
</protein>
<evidence type="ECO:0000256" key="7">
    <source>
        <dbReference type="ARBA" id="ARBA00023136"/>
    </source>
</evidence>
<evidence type="ECO:0000313" key="11">
    <source>
        <dbReference type="Proteomes" id="UP000176614"/>
    </source>
</evidence>
<evidence type="ECO:0000259" key="9">
    <source>
        <dbReference type="Pfam" id="PF13231"/>
    </source>
</evidence>